<name>A0A7H1NTT5_9PROT</name>
<dbReference type="AlphaFoldDB" id="A0A7H1NTT5"/>
<keyword evidence="3" id="KW-1185">Reference proteome</keyword>
<evidence type="ECO:0000313" key="3">
    <source>
        <dbReference type="Proteomes" id="UP000516349"/>
    </source>
</evidence>
<protein>
    <submittedName>
        <fullName evidence="2">YqaJ-like viral recombinase domain protein</fullName>
    </submittedName>
</protein>
<dbReference type="KEGG" id="ebla:JGUZn3_19900"/>
<dbReference type="InterPro" id="IPR019080">
    <property type="entry name" value="YqaJ_viral_recombinase"/>
</dbReference>
<dbReference type="SUPFAM" id="SSF52980">
    <property type="entry name" value="Restriction endonuclease-like"/>
    <property type="match status" value="1"/>
</dbReference>
<gene>
    <name evidence="2" type="ORF">JGUZn3_19900</name>
</gene>
<dbReference type="Proteomes" id="UP000516349">
    <property type="component" value="Chromosome"/>
</dbReference>
<dbReference type="Gene3D" id="3.90.320.10">
    <property type="match status" value="1"/>
</dbReference>
<dbReference type="Pfam" id="PF09588">
    <property type="entry name" value="YqaJ"/>
    <property type="match status" value="1"/>
</dbReference>
<organism evidence="2 3">
    <name type="scientific">Entomobacter blattae</name>
    <dbReference type="NCBI Taxonomy" id="2762277"/>
    <lineage>
        <taxon>Bacteria</taxon>
        <taxon>Pseudomonadati</taxon>
        <taxon>Pseudomonadota</taxon>
        <taxon>Alphaproteobacteria</taxon>
        <taxon>Acetobacterales</taxon>
        <taxon>Acetobacteraceae</taxon>
        <taxon>Entomobacter</taxon>
    </lineage>
</organism>
<sequence>MPNYMLSPYGLWQVKAGNAPAPVVDNERVKWGNFLEEGIAKYIAEENGFTIEKALYYEDAHVQGMGCTPDYLITGGMAESSGPGVLEIKNVDYQVFRDKWKASGEPPLHIMLQLQHQLACTGLGWGIIGALVGGNQRHVYHYDARPRTMAEIRKRIAEFWQSIRENRPPPIDGLETTAGIIETLYERVDDTLDLTGNNELPELCAEKLKLAHERKAREEQEAEITNQIKALLQGHSGAICNGFSIKAVQTKDTPDREALPGEIIKGRKGSTRLNIREFVQ</sequence>
<feature type="domain" description="YqaJ viral recombinase" evidence="1">
    <location>
        <begin position="8"/>
        <end position="122"/>
    </location>
</feature>
<evidence type="ECO:0000259" key="1">
    <source>
        <dbReference type="Pfam" id="PF09588"/>
    </source>
</evidence>
<reference evidence="2 3" key="1">
    <citation type="submission" date="2020-08" db="EMBL/GenBank/DDBJ databases">
        <title>Complete genome sequence of Entomobacter blattae G55GP.</title>
        <authorList>
            <person name="Poehlein A."/>
            <person name="Guzman J."/>
            <person name="Daniel R."/>
            <person name="Vilcinskas A."/>
        </authorList>
    </citation>
    <scope>NUCLEOTIDE SEQUENCE [LARGE SCALE GENOMIC DNA]</scope>
    <source>
        <strain evidence="2 3">G55GP</strain>
    </source>
</reference>
<accession>A0A7H1NTT5</accession>
<proteinExistence type="predicted"/>
<evidence type="ECO:0000313" key="2">
    <source>
        <dbReference type="EMBL" id="QNT79195.1"/>
    </source>
</evidence>
<dbReference type="RefSeq" id="WP_203413377.1">
    <property type="nucleotide sequence ID" value="NZ_CP060244.1"/>
</dbReference>
<dbReference type="InterPro" id="IPR011335">
    <property type="entry name" value="Restrct_endonuc-II-like"/>
</dbReference>
<dbReference type="InterPro" id="IPR011604">
    <property type="entry name" value="PDDEXK-like_dom_sf"/>
</dbReference>
<dbReference type="EMBL" id="CP060244">
    <property type="protein sequence ID" value="QNT79195.1"/>
    <property type="molecule type" value="Genomic_DNA"/>
</dbReference>